<evidence type="ECO:0000259" key="1">
    <source>
        <dbReference type="Pfam" id="PF14368"/>
    </source>
</evidence>
<organism evidence="2 3">
    <name type="scientific">Digitaria exilis</name>
    <dbReference type="NCBI Taxonomy" id="1010633"/>
    <lineage>
        <taxon>Eukaryota</taxon>
        <taxon>Viridiplantae</taxon>
        <taxon>Streptophyta</taxon>
        <taxon>Embryophyta</taxon>
        <taxon>Tracheophyta</taxon>
        <taxon>Spermatophyta</taxon>
        <taxon>Magnoliopsida</taxon>
        <taxon>Liliopsida</taxon>
        <taxon>Poales</taxon>
        <taxon>Poaceae</taxon>
        <taxon>PACMAD clade</taxon>
        <taxon>Panicoideae</taxon>
        <taxon>Panicodae</taxon>
        <taxon>Paniceae</taxon>
        <taxon>Anthephorinae</taxon>
        <taxon>Digitaria</taxon>
    </lineage>
</organism>
<dbReference type="PANTHER" id="PTHR33286:SF54">
    <property type="entry name" value="BIFUNCTIONAL INHIBITOR_LIPID-TRANSFER PROTEIN_SEED STORAGE 2S ALBUMIN SUPERFAMILY PROTEIN"/>
    <property type="match status" value="1"/>
</dbReference>
<dbReference type="InterPro" id="IPR044741">
    <property type="entry name" value="NsLTP-like"/>
</dbReference>
<sequence>MSIAGTQAGDCDNDLKDLARECQQYVMEPPNPKTPPSSACCGVVQKVNVPCACSKVTKETEKLVCMENVVYVANECKRPFPPGYQCGTGQPEEVPSQACYDTYQKLDMSFMCSKVHKGIEQIISMPKGRVHHRLLQKASHVGHQV</sequence>
<dbReference type="InterPro" id="IPR016140">
    <property type="entry name" value="Bifunc_inhib/LTP/seed_store"/>
</dbReference>
<name>A0A835FFX9_9POAL</name>
<dbReference type="InterPro" id="IPR036312">
    <property type="entry name" value="Bifun_inhib/LTP/seed_sf"/>
</dbReference>
<dbReference type="SUPFAM" id="SSF47699">
    <property type="entry name" value="Bifunctional inhibitor/lipid-transfer protein/seed storage 2S albumin"/>
    <property type="match status" value="1"/>
</dbReference>
<dbReference type="Gene3D" id="1.10.110.10">
    <property type="entry name" value="Plant lipid-transfer and hydrophobic proteins"/>
    <property type="match status" value="1"/>
</dbReference>
<dbReference type="CDD" id="cd04660">
    <property type="entry name" value="nsLTP_like"/>
    <property type="match status" value="1"/>
</dbReference>
<evidence type="ECO:0000313" key="2">
    <source>
        <dbReference type="EMBL" id="KAF8751335.1"/>
    </source>
</evidence>
<dbReference type="EMBL" id="JACEFO010000970">
    <property type="protein sequence ID" value="KAF8751335.1"/>
    <property type="molecule type" value="Genomic_DNA"/>
</dbReference>
<comment type="caution">
    <text evidence="2">The sequence shown here is derived from an EMBL/GenBank/DDBJ whole genome shotgun (WGS) entry which is preliminary data.</text>
</comment>
<gene>
    <name evidence="2" type="ORF">HU200_012218</name>
</gene>
<evidence type="ECO:0000313" key="3">
    <source>
        <dbReference type="Proteomes" id="UP000636709"/>
    </source>
</evidence>
<protein>
    <recommendedName>
        <fullName evidence="1">Bifunctional inhibitor/plant lipid transfer protein/seed storage helical domain-containing protein</fullName>
    </recommendedName>
</protein>
<dbReference type="OrthoDB" id="678486at2759"/>
<dbReference type="AlphaFoldDB" id="A0A835FFX9"/>
<accession>A0A835FFX9</accession>
<keyword evidence="3" id="KW-1185">Reference proteome</keyword>
<dbReference type="Pfam" id="PF14368">
    <property type="entry name" value="LTP_2"/>
    <property type="match status" value="1"/>
</dbReference>
<dbReference type="PANTHER" id="PTHR33286">
    <property type="entry name" value="BIFUNCTIONAL INHIBITOR/LIPID-TRANSFER PROTEIN/SEED STORAGE 2S ALBUMIN SUPERFAMILY PROTEIN"/>
    <property type="match status" value="1"/>
</dbReference>
<reference evidence="2" key="1">
    <citation type="submission" date="2020-07" db="EMBL/GenBank/DDBJ databases">
        <title>Genome sequence and genetic diversity analysis of an under-domesticated orphan crop, white fonio (Digitaria exilis).</title>
        <authorList>
            <person name="Bennetzen J.L."/>
            <person name="Chen S."/>
            <person name="Ma X."/>
            <person name="Wang X."/>
            <person name="Yssel A.E.J."/>
            <person name="Chaluvadi S.R."/>
            <person name="Johnson M."/>
            <person name="Gangashetty P."/>
            <person name="Hamidou F."/>
            <person name="Sanogo M.D."/>
            <person name="Zwaenepoel A."/>
            <person name="Wallace J."/>
            <person name="Van De Peer Y."/>
            <person name="Van Deynze A."/>
        </authorList>
    </citation>
    <scope>NUCLEOTIDE SEQUENCE</scope>
    <source>
        <tissue evidence="2">Leaves</tissue>
    </source>
</reference>
<dbReference type="Proteomes" id="UP000636709">
    <property type="component" value="Unassembled WGS sequence"/>
</dbReference>
<proteinExistence type="predicted"/>
<feature type="domain" description="Bifunctional inhibitor/plant lipid transfer protein/seed storage helical" evidence="1">
    <location>
        <begin position="7"/>
        <end position="86"/>
    </location>
</feature>